<feature type="domain" description="Thiamine pyrophosphate enzyme N-terminal TPP-binding" evidence="7">
    <location>
        <begin position="26"/>
        <end position="145"/>
    </location>
</feature>
<dbReference type="Pfam" id="PF02775">
    <property type="entry name" value="TPP_enzyme_C"/>
    <property type="match status" value="1"/>
</dbReference>
<evidence type="ECO:0000256" key="1">
    <source>
        <dbReference type="ARBA" id="ARBA00007812"/>
    </source>
</evidence>
<dbReference type="Gene3D" id="3.40.50.970">
    <property type="match status" value="2"/>
</dbReference>
<dbReference type="FunFam" id="3.40.50.970:FF:000007">
    <property type="entry name" value="Acetolactate synthase"/>
    <property type="match status" value="1"/>
</dbReference>
<evidence type="ECO:0000256" key="3">
    <source>
        <dbReference type="RuleBase" id="RU362132"/>
    </source>
</evidence>
<dbReference type="SUPFAM" id="SSF52518">
    <property type="entry name" value="Thiamin diphosphate-binding fold (THDP-binding)"/>
    <property type="match status" value="2"/>
</dbReference>
<dbReference type="GO" id="GO:0000287">
    <property type="term" value="F:magnesium ion binding"/>
    <property type="evidence" value="ECO:0007669"/>
    <property type="project" value="InterPro"/>
</dbReference>
<evidence type="ECO:0000259" key="7">
    <source>
        <dbReference type="Pfam" id="PF02776"/>
    </source>
</evidence>
<feature type="region of interest" description="Disordered" evidence="4">
    <location>
        <begin position="1"/>
        <end position="25"/>
    </location>
</feature>
<feature type="domain" description="Thiamine pyrophosphate enzyme TPP-binding" evidence="6">
    <location>
        <begin position="418"/>
        <end position="564"/>
    </location>
</feature>
<dbReference type="InterPro" id="IPR012782">
    <property type="entry name" value="Acetolactate_synth_catblc"/>
</dbReference>
<name>A0A0B4D7C4_9MICO</name>
<dbReference type="RefSeq" id="WP_039411949.1">
    <property type="nucleotide sequence ID" value="NZ_JWSZ01000001.1"/>
</dbReference>
<dbReference type="Pfam" id="PF02776">
    <property type="entry name" value="TPP_enzyme_N"/>
    <property type="match status" value="1"/>
</dbReference>
<dbReference type="EC" id="2.2.1.6" evidence="8"/>
<dbReference type="InterPro" id="IPR011766">
    <property type="entry name" value="TPP_enzyme_TPP-bd"/>
</dbReference>
<dbReference type="AlphaFoldDB" id="A0A0B4D7C4"/>
<accession>A0A0B4D7C4</accession>
<dbReference type="GO" id="GO:0034077">
    <property type="term" value="P:butanediol metabolic process"/>
    <property type="evidence" value="ECO:0007669"/>
    <property type="project" value="InterPro"/>
</dbReference>
<protein>
    <submittedName>
        <fullName evidence="8">Acetolactate synthase</fullName>
        <ecNumber evidence="8">2.2.1.6</ecNumber>
    </submittedName>
</protein>
<dbReference type="GO" id="GO:0009099">
    <property type="term" value="P:L-valine biosynthetic process"/>
    <property type="evidence" value="ECO:0007669"/>
    <property type="project" value="TreeGrafter"/>
</dbReference>
<comment type="similarity">
    <text evidence="1 3">Belongs to the TPP enzyme family.</text>
</comment>
<evidence type="ECO:0000256" key="2">
    <source>
        <dbReference type="ARBA" id="ARBA00023052"/>
    </source>
</evidence>
<dbReference type="GO" id="GO:0003984">
    <property type="term" value="F:acetolactate synthase activity"/>
    <property type="evidence" value="ECO:0007669"/>
    <property type="project" value="UniProtKB-EC"/>
</dbReference>
<organism evidence="8 9">
    <name type="scientific">Microbacterium hominis</name>
    <dbReference type="NCBI Taxonomy" id="162426"/>
    <lineage>
        <taxon>Bacteria</taxon>
        <taxon>Bacillati</taxon>
        <taxon>Actinomycetota</taxon>
        <taxon>Actinomycetes</taxon>
        <taxon>Micrococcales</taxon>
        <taxon>Microbacteriaceae</taxon>
        <taxon>Microbacterium</taxon>
    </lineage>
</organism>
<dbReference type="NCBIfam" id="TIGR02418">
    <property type="entry name" value="acolac_catab"/>
    <property type="match status" value="1"/>
</dbReference>
<dbReference type="Gene3D" id="3.40.50.1220">
    <property type="entry name" value="TPP-binding domain"/>
    <property type="match status" value="1"/>
</dbReference>
<dbReference type="GO" id="GO:0050660">
    <property type="term" value="F:flavin adenine dinucleotide binding"/>
    <property type="evidence" value="ECO:0007669"/>
    <property type="project" value="TreeGrafter"/>
</dbReference>
<dbReference type="EMBL" id="JWSZ01000001">
    <property type="protein sequence ID" value="KIC60100.1"/>
    <property type="molecule type" value="Genomic_DNA"/>
</dbReference>
<dbReference type="CDD" id="cd07035">
    <property type="entry name" value="TPP_PYR_POX_like"/>
    <property type="match status" value="1"/>
</dbReference>
<feature type="domain" description="Thiamine pyrophosphate enzyme central" evidence="5">
    <location>
        <begin position="216"/>
        <end position="350"/>
    </location>
</feature>
<dbReference type="GO" id="GO:0005948">
    <property type="term" value="C:acetolactate synthase complex"/>
    <property type="evidence" value="ECO:0007669"/>
    <property type="project" value="TreeGrafter"/>
</dbReference>
<dbReference type="InterPro" id="IPR045229">
    <property type="entry name" value="TPP_enz"/>
</dbReference>
<dbReference type="NCBIfam" id="NF006378">
    <property type="entry name" value="PRK08617.1"/>
    <property type="match status" value="1"/>
</dbReference>
<evidence type="ECO:0000313" key="8">
    <source>
        <dbReference type="EMBL" id="KIC60100.1"/>
    </source>
</evidence>
<dbReference type="Proteomes" id="UP000031202">
    <property type="component" value="Unassembled WGS sequence"/>
</dbReference>
<evidence type="ECO:0000256" key="4">
    <source>
        <dbReference type="SAM" id="MobiDB-lite"/>
    </source>
</evidence>
<dbReference type="PANTHER" id="PTHR18968">
    <property type="entry name" value="THIAMINE PYROPHOSPHATE ENZYMES"/>
    <property type="match status" value="1"/>
</dbReference>
<proteinExistence type="inferred from homology"/>
<keyword evidence="8" id="KW-0808">Transferase</keyword>
<dbReference type="InterPro" id="IPR029061">
    <property type="entry name" value="THDP-binding"/>
</dbReference>
<dbReference type="InterPro" id="IPR012000">
    <property type="entry name" value="Thiamin_PyroP_enz_cen_dom"/>
</dbReference>
<evidence type="ECO:0000313" key="9">
    <source>
        <dbReference type="Proteomes" id="UP000031202"/>
    </source>
</evidence>
<keyword evidence="2 3" id="KW-0786">Thiamine pyrophosphate</keyword>
<evidence type="ECO:0000259" key="6">
    <source>
        <dbReference type="Pfam" id="PF02775"/>
    </source>
</evidence>
<dbReference type="InterPro" id="IPR029035">
    <property type="entry name" value="DHS-like_NAD/FAD-binding_dom"/>
</dbReference>
<dbReference type="GO" id="GO:0030976">
    <property type="term" value="F:thiamine pyrophosphate binding"/>
    <property type="evidence" value="ECO:0007669"/>
    <property type="project" value="InterPro"/>
</dbReference>
<evidence type="ECO:0000259" key="5">
    <source>
        <dbReference type="Pfam" id="PF00205"/>
    </source>
</evidence>
<dbReference type="SUPFAM" id="SSF52467">
    <property type="entry name" value="DHS-like NAD/FAD-binding domain"/>
    <property type="match status" value="1"/>
</dbReference>
<comment type="caution">
    <text evidence="8">The sequence shown here is derived from an EMBL/GenBank/DDBJ whole genome shotgun (WGS) entry which is preliminary data.</text>
</comment>
<gene>
    <name evidence="8" type="ORF">RM52_01445</name>
</gene>
<sequence length="585" mass="61147">MSIAAVATASPSPSDTHVPTPPTGRRAADRVVDVLMAHGVRWVFGVPGAKIDPVFDALAAVQGVAGAPQLITCRTEQNAVFMAAAVGRLTGIPGVVLVTSGPGTANLATGLLTATTEGDPVVAICGAVSRTQHLKRAHQAMDAVGMLQTVTVSAAEVTAADNVAEAIVNAFRAATREPRGAAAVVLPYDVSTATTAIGFRDAIVPAVTGGAASASVDRAATLLREARFPVILAGARSGDPRTVDALHALLRATGLPVVETFQAAGIISRELEHHYLGRVGFARNQPGDVLLHHADLVLTVGYDPVEFVPAEWNAGKDRRIVHIDTIPADIDNDYRPTVELVGDLATSLVDLLLAVDGAGLPLEHDAETARIVDRERTRLAENTDLGDPDHDDAFGLDPVAVVAGIRAALPDAATVLCDVGSNYLYMARHFRTYRPRSLLFSNGQQTLGVALPWAIAASLADAGAPVVSVSGDGGFLYSAVELETAVRVGASFTHIVFNDSAYDMVAFQQVEKYGRTAAVELGAYDVVAFAESFGAHGHRVTRIDDLVPTILAAIAEPGPSVIDVPVDYRDNLRRLGGDLLADVLL</sequence>
<dbReference type="Pfam" id="PF00205">
    <property type="entry name" value="TPP_enzyme_M"/>
    <property type="match status" value="1"/>
</dbReference>
<reference evidence="8 9" key="1">
    <citation type="submission" date="2014-12" db="EMBL/GenBank/DDBJ databases">
        <title>Genome sequencing of Microbacterium hominis TPW29.</title>
        <authorList>
            <person name="Tan P.W."/>
            <person name="Chan K.-G."/>
        </authorList>
    </citation>
    <scope>NUCLEOTIDE SEQUENCE [LARGE SCALE GENOMIC DNA]</scope>
    <source>
        <strain evidence="8 9">TPW29</strain>
    </source>
</reference>
<dbReference type="InterPro" id="IPR012001">
    <property type="entry name" value="Thiamin_PyroP_enz_TPP-bd_dom"/>
</dbReference>
<dbReference type="PANTHER" id="PTHR18968:SF129">
    <property type="entry name" value="ACETOLACTATE SYNTHASE"/>
    <property type="match status" value="1"/>
</dbReference>
<dbReference type="GO" id="GO:0009097">
    <property type="term" value="P:isoleucine biosynthetic process"/>
    <property type="evidence" value="ECO:0007669"/>
    <property type="project" value="TreeGrafter"/>
</dbReference>